<protein>
    <submittedName>
        <fullName evidence="2">Pimeloyl-ACP methyl ester carboxylesterase</fullName>
    </submittedName>
</protein>
<dbReference type="InterPro" id="IPR050471">
    <property type="entry name" value="AB_hydrolase"/>
</dbReference>
<dbReference type="Proteomes" id="UP001241747">
    <property type="component" value="Unassembled WGS sequence"/>
</dbReference>
<dbReference type="InterPro" id="IPR029058">
    <property type="entry name" value="AB_hydrolase_fold"/>
</dbReference>
<comment type="caution">
    <text evidence="2">The sequence shown here is derived from an EMBL/GenBank/DDBJ whole genome shotgun (WGS) entry which is preliminary data.</text>
</comment>
<accession>A0ABU0L9L7</accession>
<evidence type="ECO:0000313" key="2">
    <source>
        <dbReference type="EMBL" id="MDQ0503816.1"/>
    </source>
</evidence>
<gene>
    <name evidence="2" type="ORF">QOZ94_000586</name>
</gene>
<proteinExistence type="predicted"/>
<sequence>MPTTSNDDIVLDYQVSGEGPPVLLISGLSAQRPFWGLTRPLLSGFTLVEFDNRDIGKSGQARGPYTVADMARDALAVLDAAGIGKAHVVGHSMGGAIAQELAIAAPGRVDRLVLANSFARQNLYTRGIMRLFADLRRHVADELVFGAGLTSFVLGEEFLRRNDLYAVVQASLDAGLDQPKAAFLRQLEACVASDTLDRLHDIKAPTLVVYSDGDRLFSPAMARELASGIPAGADLDEIVDSGHCPMVEQPQAFAQVVRRFLGAGGR</sequence>
<feature type="domain" description="AB hydrolase-1" evidence="1">
    <location>
        <begin position="20"/>
        <end position="249"/>
    </location>
</feature>
<dbReference type="RefSeq" id="WP_237344867.1">
    <property type="nucleotide sequence ID" value="NZ_JABWGX010000006.1"/>
</dbReference>
<reference evidence="2 3" key="1">
    <citation type="submission" date="2023-07" db="EMBL/GenBank/DDBJ databases">
        <title>Genomic Encyclopedia of Type Strains, Phase IV (KMG-IV): sequencing the most valuable type-strain genomes for metagenomic binning, comparative biology and taxonomic classification.</title>
        <authorList>
            <person name="Goeker M."/>
        </authorList>
    </citation>
    <scope>NUCLEOTIDE SEQUENCE [LARGE SCALE GENOMIC DNA]</scope>
    <source>
        <strain evidence="2 3">DSM 3770</strain>
    </source>
</reference>
<organism evidence="2 3">
    <name type="scientific">Xanthobacter agilis</name>
    <dbReference type="NCBI Taxonomy" id="47492"/>
    <lineage>
        <taxon>Bacteria</taxon>
        <taxon>Pseudomonadati</taxon>
        <taxon>Pseudomonadota</taxon>
        <taxon>Alphaproteobacteria</taxon>
        <taxon>Hyphomicrobiales</taxon>
        <taxon>Xanthobacteraceae</taxon>
        <taxon>Xanthobacter</taxon>
    </lineage>
</organism>
<evidence type="ECO:0000313" key="3">
    <source>
        <dbReference type="Proteomes" id="UP001241747"/>
    </source>
</evidence>
<dbReference type="Pfam" id="PF00561">
    <property type="entry name" value="Abhydrolase_1"/>
    <property type="match status" value="1"/>
</dbReference>
<evidence type="ECO:0000259" key="1">
    <source>
        <dbReference type="Pfam" id="PF00561"/>
    </source>
</evidence>
<dbReference type="PRINTS" id="PR00111">
    <property type="entry name" value="ABHYDROLASE"/>
</dbReference>
<dbReference type="SUPFAM" id="SSF53474">
    <property type="entry name" value="alpha/beta-Hydrolases"/>
    <property type="match status" value="1"/>
</dbReference>
<keyword evidence="3" id="KW-1185">Reference proteome</keyword>
<dbReference type="PANTHER" id="PTHR43433">
    <property type="entry name" value="HYDROLASE, ALPHA/BETA FOLD FAMILY PROTEIN"/>
    <property type="match status" value="1"/>
</dbReference>
<dbReference type="InterPro" id="IPR000073">
    <property type="entry name" value="AB_hydrolase_1"/>
</dbReference>
<name>A0ABU0L9L7_XANAG</name>
<dbReference type="EMBL" id="JAUSVY010000001">
    <property type="protein sequence ID" value="MDQ0503816.1"/>
    <property type="molecule type" value="Genomic_DNA"/>
</dbReference>
<dbReference type="Gene3D" id="3.40.50.1820">
    <property type="entry name" value="alpha/beta hydrolase"/>
    <property type="match status" value="1"/>
</dbReference>
<dbReference type="PANTHER" id="PTHR43433:SF5">
    <property type="entry name" value="AB HYDROLASE-1 DOMAIN-CONTAINING PROTEIN"/>
    <property type="match status" value="1"/>
</dbReference>